<dbReference type="EMBL" id="JAFKCW010000007">
    <property type="protein sequence ID" value="MBN7803610.1"/>
    <property type="molecule type" value="Genomic_DNA"/>
</dbReference>
<proteinExistence type="predicted"/>
<dbReference type="Proteomes" id="UP000664698">
    <property type="component" value="Unassembled WGS sequence"/>
</dbReference>
<dbReference type="SUPFAM" id="SSF54593">
    <property type="entry name" value="Glyoxalase/Bleomycin resistance protein/Dihydroxybiphenyl dioxygenase"/>
    <property type="match status" value="1"/>
</dbReference>
<feature type="domain" description="VOC" evidence="1">
    <location>
        <begin position="6"/>
        <end position="117"/>
    </location>
</feature>
<dbReference type="PANTHER" id="PTHR39175:SF1">
    <property type="entry name" value="FAMILY PROTEIN, PUTATIVE (AFU_ORTHOLOGUE AFUA_3G15060)-RELATED"/>
    <property type="match status" value="1"/>
</dbReference>
<dbReference type="InterPro" id="IPR004360">
    <property type="entry name" value="Glyas_Fos-R_dOase_dom"/>
</dbReference>
<dbReference type="RefSeq" id="WP_206571607.1">
    <property type="nucleotide sequence ID" value="NZ_JAFKCW010000007.1"/>
</dbReference>
<dbReference type="PANTHER" id="PTHR39175">
    <property type="entry name" value="FAMILY PROTEIN, PUTATIVE (AFU_ORTHOLOGUE AFUA_3G15060)-RELATED"/>
    <property type="match status" value="1"/>
</dbReference>
<comment type="caution">
    <text evidence="2">The sequence shown here is derived from an EMBL/GenBank/DDBJ whole genome shotgun (WGS) entry which is preliminary data.</text>
</comment>
<sequence>MIDFKRIDHVLICIPPNSREAAREFYAGQLGLREIPGEHPNGALWFETGDAELHIREEDLAVGISGRHAAFEVMDLPTAKKFLADQGIEIAFSTAIEGRDRCFFRDPWGNRFELIEFGKR</sequence>
<reference evidence="2 3" key="1">
    <citation type="submission" date="2021-03" db="EMBL/GenBank/DDBJ databases">
        <title>novel species isolated from a fishpond in China.</title>
        <authorList>
            <person name="Lu H."/>
            <person name="Cai Z."/>
        </authorList>
    </citation>
    <scope>NUCLEOTIDE SEQUENCE [LARGE SCALE GENOMIC DNA]</scope>
    <source>
        <strain evidence="2 3">JCM 31546</strain>
    </source>
</reference>
<keyword evidence="3" id="KW-1185">Reference proteome</keyword>
<evidence type="ECO:0000313" key="3">
    <source>
        <dbReference type="Proteomes" id="UP000664698"/>
    </source>
</evidence>
<dbReference type="InterPro" id="IPR037523">
    <property type="entry name" value="VOC_core"/>
</dbReference>
<dbReference type="InterPro" id="IPR029068">
    <property type="entry name" value="Glyas_Bleomycin-R_OHBP_Dase"/>
</dbReference>
<name>A0ABS3BZ24_9BACT</name>
<evidence type="ECO:0000313" key="2">
    <source>
        <dbReference type="EMBL" id="MBN7803610.1"/>
    </source>
</evidence>
<dbReference type="Gene3D" id="3.10.180.10">
    <property type="entry name" value="2,3-Dihydroxybiphenyl 1,2-Dioxygenase, domain 1"/>
    <property type="match status" value="1"/>
</dbReference>
<accession>A0ABS3BZ24</accession>
<protein>
    <submittedName>
        <fullName evidence="2">Phage portal protein</fullName>
    </submittedName>
</protein>
<dbReference type="PROSITE" id="PS51819">
    <property type="entry name" value="VOC"/>
    <property type="match status" value="1"/>
</dbReference>
<evidence type="ECO:0000259" key="1">
    <source>
        <dbReference type="PROSITE" id="PS51819"/>
    </source>
</evidence>
<gene>
    <name evidence="2" type="ORF">J0A67_22265</name>
</gene>
<organism evidence="2 3">
    <name type="scientific">Algoriphagus aestuariicola</name>
    <dbReference type="NCBI Taxonomy" id="1852016"/>
    <lineage>
        <taxon>Bacteria</taxon>
        <taxon>Pseudomonadati</taxon>
        <taxon>Bacteroidota</taxon>
        <taxon>Cytophagia</taxon>
        <taxon>Cytophagales</taxon>
        <taxon>Cyclobacteriaceae</taxon>
        <taxon>Algoriphagus</taxon>
    </lineage>
</organism>
<dbReference type="Pfam" id="PF00903">
    <property type="entry name" value="Glyoxalase"/>
    <property type="match status" value="1"/>
</dbReference>